<proteinExistence type="predicted"/>
<dbReference type="InterPro" id="IPR052155">
    <property type="entry name" value="Biofilm_reg_signaling"/>
</dbReference>
<evidence type="ECO:0000259" key="2">
    <source>
        <dbReference type="PROSITE" id="PS50112"/>
    </source>
</evidence>
<feature type="domain" description="PAS" evidence="2">
    <location>
        <begin position="156"/>
        <end position="199"/>
    </location>
</feature>
<dbReference type="Pfam" id="PF00990">
    <property type="entry name" value="GGDEF"/>
    <property type="match status" value="1"/>
</dbReference>
<dbReference type="SMART" id="SM00267">
    <property type="entry name" value="GGDEF"/>
    <property type="match status" value="1"/>
</dbReference>
<dbReference type="EMBL" id="CP001281">
    <property type="protein sequence ID" value="ACK54281.1"/>
    <property type="molecule type" value="Genomic_DNA"/>
</dbReference>
<dbReference type="InterPro" id="IPR013655">
    <property type="entry name" value="PAS_fold_3"/>
</dbReference>
<reference evidence="5 7" key="3">
    <citation type="submission" date="2018-09" db="EMBL/GenBank/DDBJ databases">
        <title>Metagenome Assembled Genomes from an Advanced Water Purification Facility.</title>
        <authorList>
            <person name="Stamps B.W."/>
            <person name="Spear J.R."/>
        </authorList>
    </citation>
    <scope>NUCLEOTIDE SEQUENCE [LARGE SCALE GENOMIC DNA]</scope>
    <source>
        <strain evidence="5">Bin_27_1</strain>
    </source>
</reference>
<dbReference type="Pfam" id="PF08448">
    <property type="entry name" value="PAS_4"/>
    <property type="match status" value="1"/>
</dbReference>
<dbReference type="InterPro" id="IPR013656">
    <property type="entry name" value="PAS_4"/>
</dbReference>
<dbReference type="RefSeq" id="WP_004313982.1">
    <property type="nucleotide sequence ID" value="NC_011662.2"/>
</dbReference>
<dbReference type="CDD" id="cd01949">
    <property type="entry name" value="GGDEF"/>
    <property type="match status" value="1"/>
</dbReference>
<dbReference type="InterPro" id="IPR000014">
    <property type="entry name" value="PAS"/>
</dbReference>
<dbReference type="eggNOG" id="COG2199">
    <property type="taxonomic scope" value="Bacteria"/>
</dbReference>
<dbReference type="PANTHER" id="PTHR44757">
    <property type="entry name" value="DIGUANYLATE CYCLASE DGCP"/>
    <property type="match status" value="1"/>
</dbReference>
<dbReference type="GO" id="GO:0003824">
    <property type="term" value="F:catalytic activity"/>
    <property type="evidence" value="ECO:0007669"/>
    <property type="project" value="UniProtKB-ARBA"/>
</dbReference>
<dbReference type="InterPro" id="IPR000160">
    <property type="entry name" value="GGDEF_dom"/>
</dbReference>
<evidence type="ECO:0000313" key="7">
    <source>
        <dbReference type="Proteomes" id="UP000321192"/>
    </source>
</evidence>
<dbReference type="KEGG" id="tmz:Tmz1t_1523"/>
<evidence type="ECO:0000313" key="4">
    <source>
        <dbReference type="EMBL" id="ACK54281.1"/>
    </source>
</evidence>
<dbReference type="OrthoDB" id="9813903at2"/>
<dbReference type="InterPro" id="IPR029787">
    <property type="entry name" value="Nucleotide_cyclase"/>
</dbReference>
<dbReference type="InterPro" id="IPR043128">
    <property type="entry name" value="Rev_trsase/Diguanyl_cyclase"/>
</dbReference>
<reference evidence="4 6" key="2">
    <citation type="journal article" date="2012" name="Stand. Genomic Sci.">
        <title>Complete genome sequence of Thauera aminoaromatica strain MZ1T.</title>
        <authorList>
            <person name="Jiang K."/>
            <person name="Sanseverino J."/>
            <person name="Chauhan A."/>
            <person name="Lucas S."/>
            <person name="Copeland A."/>
            <person name="Lapidus A."/>
            <person name="Del Rio T.G."/>
            <person name="Dalin E."/>
            <person name="Tice H."/>
            <person name="Bruce D."/>
            <person name="Goodwin L."/>
            <person name="Pitluck S."/>
            <person name="Sims D."/>
            <person name="Brettin T."/>
            <person name="Detter J.C."/>
            <person name="Han C."/>
            <person name="Chang Y.J."/>
            <person name="Larimer F."/>
            <person name="Land M."/>
            <person name="Hauser L."/>
            <person name="Kyrpides N.C."/>
            <person name="Mikhailova N."/>
            <person name="Moser S."/>
            <person name="Jegier P."/>
            <person name="Close D."/>
            <person name="Debruyn J.M."/>
            <person name="Wang Y."/>
            <person name="Layton A.C."/>
            <person name="Allen M.S."/>
            <person name="Sayler G.S."/>
        </authorList>
    </citation>
    <scope>NUCLEOTIDE SEQUENCE [LARGE SCALE GENOMIC DNA]</scope>
    <source>
        <strain evidence="4 6">MZ1T</strain>
    </source>
</reference>
<protein>
    <submittedName>
        <fullName evidence="4 5">Diguanylate cyclase</fullName>
    </submittedName>
</protein>
<dbReference type="Gene3D" id="3.30.450.20">
    <property type="entry name" value="PAS domain"/>
    <property type="match status" value="2"/>
</dbReference>
<feature type="domain" description="GGDEF" evidence="3">
    <location>
        <begin position="318"/>
        <end position="451"/>
    </location>
</feature>
<dbReference type="PROSITE" id="PS50112">
    <property type="entry name" value="PAS"/>
    <property type="match status" value="1"/>
</dbReference>
<dbReference type="AlphaFoldDB" id="C4ZP85"/>
<dbReference type="Proteomes" id="UP000002186">
    <property type="component" value="Chromosome"/>
</dbReference>
<reference evidence="6" key="1">
    <citation type="submission" date="2009-05" db="EMBL/GenBank/DDBJ databases">
        <title>Complete sequence of chromosome of Thauera sp. MZ1T.</title>
        <authorList>
            <consortium name="US DOE Joint Genome Institute"/>
            <person name="Lucas S."/>
            <person name="Copeland A."/>
            <person name="Lapidus A."/>
            <person name="Glavina del Rio T."/>
            <person name="Dalin E."/>
            <person name="Tice H."/>
            <person name="Bruce D."/>
            <person name="Goodwin L."/>
            <person name="Pitluck S."/>
            <person name="Sims D."/>
            <person name="Brettin T."/>
            <person name="Detter J.C."/>
            <person name="Han C."/>
            <person name="Larimer F."/>
            <person name="Land M."/>
            <person name="Hauser L."/>
            <person name="Kyrpides N."/>
            <person name="Mikhailova N."/>
            <person name="Sayler G.S."/>
        </authorList>
    </citation>
    <scope>NUCLEOTIDE SEQUENCE [LARGE SCALE GENOMIC DNA]</scope>
    <source>
        <strain evidence="6">MZ1T</strain>
    </source>
</reference>
<dbReference type="SUPFAM" id="SSF55073">
    <property type="entry name" value="Nucleotide cyclase"/>
    <property type="match status" value="1"/>
</dbReference>
<dbReference type="NCBIfam" id="TIGR00254">
    <property type="entry name" value="GGDEF"/>
    <property type="match status" value="1"/>
</dbReference>
<evidence type="ECO:0000313" key="5">
    <source>
        <dbReference type="EMBL" id="TXH90477.1"/>
    </source>
</evidence>
<keyword evidence="6" id="KW-1185">Reference proteome</keyword>
<dbReference type="Pfam" id="PF08447">
    <property type="entry name" value="PAS_3"/>
    <property type="match status" value="1"/>
</dbReference>
<dbReference type="PROSITE" id="PS50887">
    <property type="entry name" value="GGDEF"/>
    <property type="match status" value="1"/>
</dbReference>
<dbReference type="EMBL" id="SSFD01000046">
    <property type="protein sequence ID" value="TXH90477.1"/>
    <property type="molecule type" value="Genomic_DNA"/>
</dbReference>
<dbReference type="HOGENOM" id="CLU_469015_0_0_4"/>
<dbReference type="SUPFAM" id="SSF55785">
    <property type="entry name" value="PYP-like sensor domain (PAS domain)"/>
    <property type="match status" value="2"/>
</dbReference>
<accession>C4ZP85</accession>
<evidence type="ECO:0000313" key="6">
    <source>
        <dbReference type="Proteomes" id="UP000002186"/>
    </source>
</evidence>
<gene>
    <name evidence="4" type="ordered locus">Tmz1t_1523</name>
    <name evidence="5" type="ORF">E6Q80_03305</name>
</gene>
<dbReference type="InterPro" id="IPR035965">
    <property type="entry name" value="PAS-like_dom_sf"/>
</dbReference>
<dbReference type="SMART" id="SM00091">
    <property type="entry name" value="PAS"/>
    <property type="match status" value="2"/>
</dbReference>
<sequence length="472" mass="52594">MSACPAPGKAEDAELLAEIALGVRSVEAIFLPGLALRWISPSIEALTGFTAADCVAAADPFELLVFEDDRVFCRRMAQRVAAEESAQAFELRLRARDGRAVWVQTHWRPRADGGLRLSAEHIQARKETEFTLLETVAELRRQEALRELYLVRSNDERQRLAALLNLIRLGILFIDHDRRVLYHNRAMLAIWGYPPDTVLVGCRDAVLKERAPVVLADPAGYLAHIHRTVRAKQSISEEYEFRFADGRIATDRSAVVAGGEAGRRIGRLWIYEDVTVARRTSMQLVELAERDELTGLYNRRRFHEELGRMLADAGRRGSRLGLLAFDLDGFKPINDSFGHQAGDEVLVRLARELGRTVRRNETLFRIGGDEFALLVPEGSTEGLCELAHRLVETVGAMRFVFEGRAARVTASVGIARFPDNAREGEALVAAADEALYRAKSEGRNRAAVSGRRADESARMPSSNPDEPASRED</sequence>
<feature type="region of interest" description="Disordered" evidence="1">
    <location>
        <begin position="440"/>
        <end position="472"/>
    </location>
</feature>
<evidence type="ECO:0000259" key="3">
    <source>
        <dbReference type="PROSITE" id="PS50887"/>
    </source>
</evidence>
<dbReference type="Proteomes" id="UP000321192">
    <property type="component" value="Unassembled WGS sequence"/>
</dbReference>
<organism evidence="4 6">
    <name type="scientific">Thauera aminoaromatica</name>
    <dbReference type="NCBI Taxonomy" id="164330"/>
    <lineage>
        <taxon>Bacteria</taxon>
        <taxon>Pseudomonadati</taxon>
        <taxon>Pseudomonadota</taxon>
        <taxon>Betaproteobacteria</taxon>
        <taxon>Rhodocyclales</taxon>
        <taxon>Zoogloeaceae</taxon>
        <taxon>Thauera</taxon>
    </lineage>
</organism>
<accession>A0A5C7T420</accession>
<dbReference type="Gene3D" id="3.30.70.270">
    <property type="match status" value="1"/>
</dbReference>
<dbReference type="NCBIfam" id="TIGR00229">
    <property type="entry name" value="sensory_box"/>
    <property type="match status" value="1"/>
</dbReference>
<dbReference type="STRING" id="85643.Tmz1t_1523"/>
<evidence type="ECO:0000256" key="1">
    <source>
        <dbReference type="SAM" id="MobiDB-lite"/>
    </source>
</evidence>
<name>C4ZP85_THASP</name>
<dbReference type="PANTHER" id="PTHR44757:SF2">
    <property type="entry name" value="BIOFILM ARCHITECTURE MAINTENANCE PROTEIN MBAA"/>
    <property type="match status" value="1"/>
</dbReference>
<dbReference type="CDD" id="cd00130">
    <property type="entry name" value="PAS"/>
    <property type="match status" value="1"/>
</dbReference>
<dbReference type="FunFam" id="3.30.70.270:FF:000001">
    <property type="entry name" value="Diguanylate cyclase domain protein"/>
    <property type="match status" value="1"/>
</dbReference>